<accession>A0A162GHA0</accession>
<gene>
    <name evidence="1" type="ORF">ACH61_01775</name>
</gene>
<dbReference type="GO" id="GO:0016787">
    <property type="term" value="F:hydrolase activity"/>
    <property type="evidence" value="ECO:0007669"/>
    <property type="project" value="UniProtKB-KW"/>
</dbReference>
<proteinExistence type="predicted"/>
<dbReference type="SUPFAM" id="SSF53474">
    <property type="entry name" value="alpha/beta-Hydrolases"/>
    <property type="match status" value="2"/>
</dbReference>
<comment type="caution">
    <text evidence="1">The sequence shown here is derived from an EMBL/GenBank/DDBJ whole genome shotgun (WGS) entry which is preliminary data.</text>
</comment>
<sequence length="194" mass="21459">MRVVAGQSSAHYGMRCDLVLEVSDTVFPAILFTVTGCLRQFNHPLRGAQAAAGPRRTRTESEAWLAPRGTTTHELAHEFDWRGRTVRGDRCGSGPDLVLLHGTPWSSEQWRPFAEADERFTAEIEPGYGSITEPVHPIWGAEDAWIPRDRAERLRAAIPHTSLALIDDAGHMVQLDAPVAPSAELTRWTASVRT</sequence>
<dbReference type="InterPro" id="IPR029058">
    <property type="entry name" value="AB_hydrolase_fold"/>
</dbReference>
<dbReference type="AlphaFoldDB" id="A0A162GHA0"/>
<name>A0A162GHA0_9MICO</name>
<evidence type="ECO:0000313" key="1">
    <source>
        <dbReference type="EMBL" id="KZX21119.1"/>
    </source>
</evidence>
<keyword evidence="1" id="KW-0378">Hydrolase</keyword>
<evidence type="ECO:0000313" key="2">
    <source>
        <dbReference type="Proteomes" id="UP000076717"/>
    </source>
</evidence>
<organism evidence="1 2">
    <name type="scientific">Rathayibacter tanaceti</name>
    <dbReference type="NCBI Taxonomy" id="1671680"/>
    <lineage>
        <taxon>Bacteria</taxon>
        <taxon>Bacillati</taxon>
        <taxon>Actinomycetota</taxon>
        <taxon>Actinomycetes</taxon>
        <taxon>Micrococcales</taxon>
        <taxon>Microbacteriaceae</taxon>
        <taxon>Rathayibacter</taxon>
    </lineage>
</organism>
<keyword evidence="2" id="KW-1185">Reference proteome</keyword>
<protein>
    <submittedName>
        <fullName evidence="1">Alpha/beta hydrolase family protein</fullName>
    </submittedName>
</protein>
<dbReference type="EMBL" id="LIIN01000054">
    <property type="protein sequence ID" value="KZX21119.1"/>
    <property type="molecule type" value="Genomic_DNA"/>
</dbReference>
<dbReference type="Gene3D" id="3.40.50.1820">
    <property type="entry name" value="alpha/beta hydrolase"/>
    <property type="match status" value="2"/>
</dbReference>
<dbReference type="Proteomes" id="UP000076717">
    <property type="component" value="Unassembled WGS sequence"/>
</dbReference>
<reference evidence="1 2" key="1">
    <citation type="submission" date="2015-08" db="EMBL/GenBank/DDBJ databases">
        <title>Draft Genome Sequence of Rathayibacter sp. Strain VKM Ac-2596 Isolated from Leaf Gall Induced by Plant-Parasitic Nematodes.</title>
        <authorList>
            <person name="Vasilenko O.V."/>
            <person name="Starodumova I.P."/>
            <person name="Tarlachkov S.V."/>
            <person name="Dorofeeva L.V."/>
            <person name="Evtushenko L.I."/>
        </authorList>
    </citation>
    <scope>NUCLEOTIDE SEQUENCE [LARGE SCALE GENOMIC DNA]</scope>
    <source>
        <strain evidence="1 2">VKM Ac-2596</strain>
    </source>
</reference>